<reference evidence="2" key="2">
    <citation type="submission" date="2021-08" db="EMBL/GenBank/DDBJ databases">
        <authorList>
            <person name="Eriksson T."/>
        </authorList>
    </citation>
    <scope>NUCLEOTIDE SEQUENCE</scope>
    <source>
        <strain evidence="2">Stoneville</strain>
        <tissue evidence="2">Whole head</tissue>
    </source>
</reference>
<dbReference type="AlphaFoldDB" id="A0A8J6HPU3"/>
<gene>
    <name evidence="2" type="ORF">GEV33_003446</name>
</gene>
<evidence type="ECO:0000256" key="1">
    <source>
        <dbReference type="SAM" id="Coils"/>
    </source>
</evidence>
<keyword evidence="1" id="KW-0175">Coiled coil</keyword>
<dbReference type="EMBL" id="JABDTM020014771">
    <property type="protein sequence ID" value="KAH0819346.1"/>
    <property type="molecule type" value="Genomic_DNA"/>
</dbReference>
<dbReference type="Proteomes" id="UP000719412">
    <property type="component" value="Unassembled WGS sequence"/>
</dbReference>
<sequence length="535" mass="61738">MSQEDRFLYFLKEANVDTGNVTPGQIKAWFDTDCADLLNWISSSFNQDNMISSQEQSEFAQQDNVLTGEKLEEKVEILETEYPDLMSKESNLLRLEIANDTLNVLEEQLADLDSEAATNKLLYQSLIEEFSTVSSEKILSEQELESGLEECTTSSRRLDSTSKETSDAILKYSLYLNEIRITGNEQYLMNGIVELEERLISLLRRVGIYTRLCTELLEEATRCLICFSRILQSKASFLALQVDVEGLQFVLDLLENYDSSTSSPDLEYLLSLESCIRFAEDEQLELISEIEKNVQKDAARCVDPAKITFARDVLDSWISTFNDLHLYKEPLEKVVTELSVMYALCCRQKPEMFHLVQLVKDKCKDLHNCRPRMEAMVREIDDFELFKSKSVEDKFKLISSVAVAAFKKNMSLAEMVNKRATTTARTQQLRSDCLVSDIDVLKTIHRDVKILSNFLVAGPTCKIQVLPSSLEELFFKVAKHFQDLRYSVGWTLTLSRESKKELDRDKWLRFRDQLWRLYLLDPSRMLSWIDKLPVN</sequence>
<feature type="coiled-coil region" evidence="1">
    <location>
        <begin position="68"/>
        <end position="115"/>
    </location>
</feature>
<organism evidence="2 3">
    <name type="scientific">Tenebrio molitor</name>
    <name type="common">Yellow mealworm beetle</name>
    <dbReference type="NCBI Taxonomy" id="7067"/>
    <lineage>
        <taxon>Eukaryota</taxon>
        <taxon>Metazoa</taxon>
        <taxon>Ecdysozoa</taxon>
        <taxon>Arthropoda</taxon>
        <taxon>Hexapoda</taxon>
        <taxon>Insecta</taxon>
        <taxon>Pterygota</taxon>
        <taxon>Neoptera</taxon>
        <taxon>Endopterygota</taxon>
        <taxon>Coleoptera</taxon>
        <taxon>Polyphaga</taxon>
        <taxon>Cucujiformia</taxon>
        <taxon>Tenebrionidae</taxon>
        <taxon>Tenebrio</taxon>
    </lineage>
</organism>
<keyword evidence="3" id="KW-1185">Reference proteome</keyword>
<evidence type="ECO:0000313" key="2">
    <source>
        <dbReference type="EMBL" id="KAH0819346.1"/>
    </source>
</evidence>
<proteinExistence type="predicted"/>
<evidence type="ECO:0000313" key="3">
    <source>
        <dbReference type="Proteomes" id="UP000719412"/>
    </source>
</evidence>
<accession>A0A8J6HPU3</accession>
<reference evidence="2" key="1">
    <citation type="journal article" date="2020" name="J Insects Food Feed">
        <title>The yellow mealworm (Tenebrio molitor) genome: a resource for the emerging insects as food and feed industry.</title>
        <authorList>
            <person name="Eriksson T."/>
            <person name="Andere A."/>
            <person name="Kelstrup H."/>
            <person name="Emery V."/>
            <person name="Picard C."/>
        </authorList>
    </citation>
    <scope>NUCLEOTIDE SEQUENCE</scope>
    <source>
        <strain evidence="2">Stoneville</strain>
        <tissue evidence="2">Whole head</tissue>
    </source>
</reference>
<protein>
    <submittedName>
        <fullName evidence="2">Uncharacterized protein</fullName>
    </submittedName>
</protein>
<name>A0A8J6HPU3_TENMO</name>
<comment type="caution">
    <text evidence="2">The sequence shown here is derived from an EMBL/GenBank/DDBJ whole genome shotgun (WGS) entry which is preliminary data.</text>
</comment>